<gene>
    <name evidence="5" type="ORF">ACFQS8_05355</name>
</gene>
<evidence type="ECO:0000256" key="2">
    <source>
        <dbReference type="ARBA" id="ARBA00023004"/>
    </source>
</evidence>
<dbReference type="Proteomes" id="UP001596492">
    <property type="component" value="Unassembled WGS sequence"/>
</dbReference>
<dbReference type="InterPro" id="IPR040086">
    <property type="entry name" value="MJ0683-like"/>
</dbReference>
<proteinExistence type="predicted"/>
<dbReference type="Pfam" id="PF04055">
    <property type="entry name" value="Radical_SAM"/>
    <property type="match status" value="1"/>
</dbReference>
<dbReference type="PROSITE" id="PS51918">
    <property type="entry name" value="RADICAL_SAM"/>
    <property type="match status" value="1"/>
</dbReference>
<dbReference type="SMART" id="SM00729">
    <property type="entry name" value="Elp3"/>
    <property type="match status" value="1"/>
</dbReference>
<dbReference type="EMBL" id="JBHTBR010000002">
    <property type="protein sequence ID" value="MFC7291033.1"/>
    <property type="molecule type" value="Genomic_DNA"/>
</dbReference>
<dbReference type="CDD" id="cd01335">
    <property type="entry name" value="Radical_SAM"/>
    <property type="match status" value="1"/>
</dbReference>
<dbReference type="InterPro" id="IPR006638">
    <property type="entry name" value="Elp3/MiaA/NifB-like_rSAM"/>
</dbReference>
<organism evidence="5 6">
    <name type="scientific">Hirschia litorea</name>
    <dbReference type="NCBI Taxonomy" id="1199156"/>
    <lineage>
        <taxon>Bacteria</taxon>
        <taxon>Pseudomonadati</taxon>
        <taxon>Pseudomonadota</taxon>
        <taxon>Alphaproteobacteria</taxon>
        <taxon>Hyphomonadales</taxon>
        <taxon>Hyphomonadaceae</taxon>
        <taxon>Hirschia</taxon>
    </lineage>
</organism>
<keyword evidence="1" id="KW-0479">Metal-binding</keyword>
<dbReference type="PANTHER" id="PTHR43432:SF3">
    <property type="entry name" value="SLR0285 PROTEIN"/>
    <property type="match status" value="1"/>
</dbReference>
<name>A0ABW2IIX7_9PROT</name>
<keyword evidence="3" id="KW-0411">Iron-sulfur</keyword>
<dbReference type="SFLD" id="SFLDG01084">
    <property type="entry name" value="Uncharacterised_Radical_SAM_Su"/>
    <property type="match status" value="1"/>
</dbReference>
<evidence type="ECO:0000256" key="1">
    <source>
        <dbReference type="ARBA" id="ARBA00022723"/>
    </source>
</evidence>
<dbReference type="PANTHER" id="PTHR43432">
    <property type="entry name" value="SLR0285 PROTEIN"/>
    <property type="match status" value="1"/>
</dbReference>
<dbReference type="NCBIfam" id="NF033668">
    <property type="entry name" value="rSAM_PA0069"/>
    <property type="match status" value="1"/>
</dbReference>
<evidence type="ECO:0000259" key="4">
    <source>
        <dbReference type="PROSITE" id="PS51918"/>
    </source>
</evidence>
<dbReference type="InterPro" id="IPR058240">
    <property type="entry name" value="rSAM_sf"/>
</dbReference>
<dbReference type="InterPro" id="IPR007197">
    <property type="entry name" value="rSAM"/>
</dbReference>
<feature type="domain" description="Radical SAM core" evidence="4">
    <location>
        <begin position="84"/>
        <end position="329"/>
    </location>
</feature>
<evidence type="ECO:0000313" key="6">
    <source>
        <dbReference type="Proteomes" id="UP001596492"/>
    </source>
</evidence>
<dbReference type="Gene3D" id="3.80.30.30">
    <property type="match status" value="1"/>
</dbReference>
<keyword evidence="6" id="KW-1185">Reference proteome</keyword>
<accession>A0ABW2IIX7</accession>
<reference evidence="6" key="1">
    <citation type="journal article" date="2019" name="Int. J. Syst. Evol. Microbiol.">
        <title>The Global Catalogue of Microorganisms (GCM) 10K type strain sequencing project: providing services to taxonomists for standard genome sequencing and annotation.</title>
        <authorList>
            <consortium name="The Broad Institute Genomics Platform"/>
            <consortium name="The Broad Institute Genome Sequencing Center for Infectious Disease"/>
            <person name="Wu L."/>
            <person name="Ma J."/>
        </authorList>
    </citation>
    <scope>NUCLEOTIDE SEQUENCE [LARGE SCALE GENOMIC DNA]</scope>
    <source>
        <strain evidence="6">CCUG 51308</strain>
    </source>
</reference>
<evidence type="ECO:0000256" key="3">
    <source>
        <dbReference type="ARBA" id="ARBA00023014"/>
    </source>
</evidence>
<sequence length="383" mass="43007">MIDNTPPISADDADYANAFPREFGWEATQARARGRGANSNASGRFESYGTLPFDDGWGDIPDEKPTPIRTETIREKPKKAITYNASPDLSFDRTLNPYKGCEHGCIYCYARPNHTYAGLSAGLDFESKIFIKPSLPRLLEAEISKPRYRPKTIMLGGDTDIYQPVERDLKITREVLQILAEAKHPFAFVTKSALVLRDLDILAPMAEQGLVRVCISLTSLDNHLSRTMEPRAAAPHRRLDVMRQLTQAGIPVTVMTAPIIPAINDMEIENLLEAAAKAGADASGYVLLRMPHEIAYLFEEWLTINFPDRAAKVMKLIRSMRAGKDYQSDFGLRQRGTGPYAELIAHRFKLANTRYGLGKTKTSLRTDLFRPPRPNGYRQMDLF</sequence>
<comment type="caution">
    <text evidence="5">The sequence shown here is derived from an EMBL/GenBank/DDBJ whole genome shotgun (WGS) entry which is preliminary data.</text>
</comment>
<keyword evidence="2" id="KW-0408">Iron</keyword>
<evidence type="ECO:0000313" key="5">
    <source>
        <dbReference type="EMBL" id="MFC7291033.1"/>
    </source>
</evidence>
<dbReference type="RefSeq" id="WP_382166588.1">
    <property type="nucleotide sequence ID" value="NZ_JBHTBR010000002.1"/>
</dbReference>
<protein>
    <submittedName>
        <fullName evidence="5">PA0069 family radical SAM protein</fullName>
    </submittedName>
</protein>
<dbReference type="SFLD" id="SFLDS00029">
    <property type="entry name" value="Radical_SAM"/>
    <property type="match status" value="1"/>
</dbReference>
<dbReference type="SUPFAM" id="SSF102114">
    <property type="entry name" value="Radical SAM enzymes"/>
    <property type="match status" value="1"/>
</dbReference>